<evidence type="ECO:0000256" key="1">
    <source>
        <dbReference type="SAM" id="Phobius"/>
    </source>
</evidence>
<feature type="transmembrane region" description="Helical" evidence="1">
    <location>
        <begin position="100"/>
        <end position="118"/>
    </location>
</feature>
<evidence type="ECO:0000313" key="3">
    <source>
        <dbReference type="Proteomes" id="UP000229916"/>
    </source>
</evidence>
<dbReference type="EMBL" id="PEWD01000095">
    <property type="protein sequence ID" value="PIU68179.1"/>
    <property type="molecule type" value="Genomic_DNA"/>
</dbReference>
<feature type="transmembrane region" description="Helical" evidence="1">
    <location>
        <begin position="5"/>
        <end position="23"/>
    </location>
</feature>
<gene>
    <name evidence="2" type="ORF">COS81_04885</name>
</gene>
<organism evidence="2 3">
    <name type="scientific">candidate division WWE3 bacterium CG06_land_8_20_14_3_00_42_16</name>
    <dbReference type="NCBI Taxonomy" id="1975083"/>
    <lineage>
        <taxon>Bacteria</taxon>
        <taxon>Katanobacteria</taxon>
    </lineage>
</organism>
<evidence type="ECO:0000313" key="2">
    <source>
        <dbReference type="EMBL" id="PIU68179.1"/>
    </source>
</evidence>
<evidence type="ECO:0008006" key="4">
    <source>
        <dbReference type="Google" id="ProtNLM"/>
    </source>
</evidence>
<feature type="transmembrane region" description="Helical" evidence="1">
    <location>
        <begin position="157"/>
        <end position="177"/>
    </location>
</feature>
<sequence>MNRKLIDLFVLISIIILSTFVILTFKVRPLVSTIFYFILPALYLCVREKKNYKKILAASVVFGLLFAFVFDLLATFNNTWLVDQLVFPWKIFGVVPLDDMIWFFFLVFSTTAFYEHFLDDEKHKTISKHFKYALIPSILVLLAIIAIFIISPDSLKFSYSYLILGSIAATPLFYILYLKPEFIHKFIKLGTFFFFLYLIFELTALKLGQWGFYGQYIGSVQLFGLKFPFEEFFFWIGISAPTFISYYEIFIDDER</sequence>
<feature type="transmembrane region" description="Helical" evidence="1">
    <location>
        <begin position="232"/>
        <end position="251"/>
    </location>
</feature>
<reference evidence="3" key="1">
    <citation type="submission" date="2017-09" db="EMBL/GenBank/DDBJ databases">
        <title>Depth-based differentiation of microbial function through sediment-hosted aquifers and enrichment of novel symbionts in the deep terrestrial subsurface.</title>
        <authorList>
            <person name="Probst A.J."/>
            <person name="Ladd B."/>
            <person name="Jarett J.K."/>
            <person name="Geller-Mcgrath D.E."/>
            <person name="Sieber C.M.K."/>
            <person name="Emerson J.B."/>
            <person name="Anantharaman K."/>
            <person name="Thomas B.C."/>
            <person name="Malmstrom R."/>
            <person name="Stieglmeier M."/>
            <person name="Klingl A."/>
            <person name="Woyke T."/>
            <person name="Ryan C.M."/>
            <person name="Banfield J.F."/>
        </authorList>
    </citation>
    <scope>NUCLEOTIDE SEQUENCE [LARGE SCALE GENOMIC DNA]</scope>
</reference>
<accession>A0A2M7AL98</accession>
<name>A0A2M7AL98_UNCKA</name>
<proteinExistence type="predicted"/>
<feature type="transmembrane region" description="Helical" evidence="1">
    <location>
        <begin position="29"/>
        <end position="46"/>
    </location>
</feature>
<dbReference type="AlphaFoldDB" id="A0A2M7AL98"/>
<feature type="transmembrane region" description="Helical" evidence="1">
    <location>
        <begin position="55"/>
        <end position="80"/>
    </location>
</feature>
<keyword evidence="1" id="KW-1133">Transmembrane helix</keyword>
<feature type="transmembrane region" description="Helical" evidence="1">
    <location>
        <begin position="130"/>
        <end position="151"/>
    </location>
</feature>
<keyword evidence="1" id="KW-0812">Transmembrane</keyword>
<dbReference type="Proteomes" id="UP000229916">
    <property type="component" value="Unassembled WGS sequence"/>
</dbReference>
<feature type="transmembrane region" description="Helical" evidence="1">
    <location>
        <begin position="189"/>
        <end position="212"/>
    </location>
</feature>
<comment type="caution">
    <text evidence="2">The sequence shown here is derived from an EMBL/GenBank/DDBJ whole genome shotgun (WGS) entry which is preliminary data.</text>
</comment>
<protein>
    <recommendedName>
        <fullName evidence="4">Lycopene cyclase domain-containing protein</fullName>
    </recommendedName>
</protein>
<keyword evidence="1" id="KW-0472">Membrane</keyword>